<keyword evidence="2" id="KW-0238">DNA-binding</keyword>
<dbReference type="InterPro" id="IPR018060">
    <property type="entry name" value="HTH_AraC"/>
</dbReference>
<dbReference type="PANTHER" id="PTHR43280:SF2">
    <property type="entry name" value="HTH-TYPE TRANSCRIPTIONAL REGULATOR EXSA"/>
    <property type="match status" value="1"/>
</dbReference>
<dbReference type="GO" id="GO:0043565">
    <property type="term" value="F:sequence-specific DNA binding"/>
    <property type="evidence" value="ECO:0007669"/>
    <property type="project" value="InterPro"/>
</dbReference>
<feature type="domain" description="HTH araC/xylS-type" evidence="4">
    <location>
        <begin position="167"/>
        <end position="265"/>
    </location>
</feature>
<dbReference type="Pfam" id="PF02311">
    <property type="entry name" value="AraC_binding"/>
    <property type="match status" value="1"/>
</dbReference>
<accession>A0A9D1MVH9</accession>
<dbReference type="Proteomes" id="UP000824125">
    <property type="component" value="Unassembled WGS sequence"/>
</dbReference>
<protein>
    <submittedName>
        <fullName evidence="5">AraC family transcriptional regulator</fullName>
    </submittedName>
</protein>
<dbReference type="EMBL" id="DVNM01000032">
    <property type="protein sequence ID" value="HIU69475.1"/>
    <property type="molecule type" value="Genomic_DNA"/>
</dbReference>
<comment type="caution">
    <text evidence="5">The sequence shown here is derived from an EMBL/GenBank/DDBJ whole genome shotgun (WGS) entry which is preliminary data.</text>
</comment>
<dbReference type="Gene3D" id="1.10.10.60">
    <property type="entry name" value="Homeodomain-like"/>
    <property type="match status" value="2"/>
</dbReference>
<dbReference type="InterPro" id="IPR009057">
    <property type="entry name" value="Homeodomain-like_sf"/>
</dbReference>
<name>A0A9D1MVH9_9FIRM</name>
<evidence type="ECO:0000256" key="2">
    <source>
        <dbReference type="ARBA" id="ARBA00023125"/>
    </source>
</evidence>
<dbReference type="SMART" id="SM00342">
    <property type="entry name" value="HTH_ARAC"/>
    <property type="match status" value="1"/>
</dbReference>
<evidence type="ECO:0000313" key="5">
    <source>
        <dbReference type="EMBL" id="HIU69475.1"/>
    </source>
</evidence>
<proteinExistence type="predicted"/>
<evidence type="ECO:0000259" key="4">
    <source>
        <dbReference type="PROSITE" id="PS01124"/>
    </source>
</evidence>
<dbReference type="SUPFAM" id="SSF46689">
    <property type="entry name" value="Homeodomain-like"/>
    <property type="match status" value="2"/>
</dbReference>
<evidence type="ECO:0000256" key="3">
    <source>
        <dbReference type="ARBA" id="ARBA00023163"/>
    </source>
</evidence>
<reference evidence="5" key="1">
    <citation type="submission" date="2020-10" db="EMBL/GenBank/DDBJ databases">
        <authorList>
            <person name="Gilroy R."/>
        </authorList>
    </citation>
    <scope>NUCLEOTIDE SEQUENCE</scope>
    <source>
        <strain evidence="5">CHK176-6737</strain>
    </source>
</reference>
<dbReference type="PROSITE" id="PS01124">
    <property type="entry name" value="HTH_ARAC_FAMILY_2"/>
    <property type="match status" value="1"/>
</dbReference>
<keyword evidence="1" id="KW-0805">Transcription regulation</keyword>
<evidence type="ECO:0000256" key="1">
    <source>
        <dbReference type="ARBA" id="ARBA00023015"/>
    </source>
</evidence>
<sequence length="274" mass="32194">MENLKNFTVFMKKDNPLNIRLVGETVCDEKYYIERRCSDLLSLEYIVAGEGTLVINGQTLHPKSGDVFLLTKGSRHKYYPDPQNPWHKYWICFEGPLAEAMVQLYLPKNVYLFENCHIKKMFSTIFDIGFNTSYDYQRITDLITVELLKIFIYLKSNVLTEEPDLAQYVKNMLDKKLTQPFSLDQLAKEMCYSKNHLINIFEKRFQETPYQYYIHKKIELAKDYLKNTSMSIGEISAALCYSDQQYFSTSFKKIVGYSPAAYRKSTIIYNDEET</sequence>
<dbReference type="SUPFAM" id="SSF51215">
    <property type="entry name" value="Regulatory protein AraC"/>
    <property type="match status" value="1"/>
</dbReference>
<keyword evidence="3" id="KW-0804">Transcription</keyword>
<dbReference type="GO" id="GO:0003700">
    <property type="term" value="F:DNA-binding transcription factor activity"/>
    <property type="evidence" value="ECO:0007669"/>
    <property type="project" value="InterPro"/>
</dbReference>
<reference evidence="5" key="2">
    <citation type="journal article" date="2021" name="PeerJ">
        <title>Extensive microbial diversity within the chicken gut microbiome revealed by metagenomics and culture.</title>
        <authorList>
            <person name="Gilroy R."/>
            <person name="Ravi A."/>
            <person name="Getino M."/>
            <person name="Pursley I."/>
            <person name="Horton D.L."/>
            <person name="Alikhan N.F."/>
            <person name="Baker D."/>
            <person name="Gharbi K."/>
            <person name="Hall N."/>
            <person name="Watson M."/>
            <person name="Adriaenssens E.M."/>
            <person name="Foster-Nyarko E."/>
            <person name="Jarju S."/>
            <person name="Secka A."/>
            <person name="Antonio M."/>
            <person name="Oren A."/>
            <person name="Chaudhuri R.R."/>
            <person name="La Ragione R."/>
            <person name="Hildebrand F."/>
            <person name="Pallen M.J."/>
        </authorList>
    </citation>
    <scope>NUCLEOTIDE SEQUENCE</scope>
    <source>
        <strain evidence="5">CHK176-6737</strain>
    </source>
</reference>
<organism evidence="5 6">
    <name type="scientific">Candidatus Scybalenecus merdavium</name>
    <dbReference type="NCBI Taxonomy" id="2840939"/>
    <lineage>
        <taxon>Bacteria</taxon>
        <taxon>Bacillati</taxon>
        <taxon>Bacillota</taxon>
        <taxon>Clostridia</taxon>
        <taxon>Eubacteriales</taxon>
        <taxon>Oscillospiraceae</taxon>
        <taxon>Oscillospiraceae incertae sedis</taxon>
        <taxon>Candidatus Scybalenecus</taxon>
    </lineage>
</organism>
<dbReference type="InterPro" id="IPR037923">
    <property type="entry name" value="HTH-like"/>
</dbReference>
<dbReference type="PANTHER" id="PTHR43280">
    <property type="entry name" value="ARAC-FAMILY TRANSCRIPTIONAL REGULATOR"/>
    <property type="match status" value="1"/>
</dbReference>
<dbReference type="CDD" id="cd06986">
    <property type="entry name" value="cupin_MmsR-like_N"/>
    <property type="match status" value="1"/>
</dbReference>
<dbReference type="Pfam" id="PF12833">
    <property type="entry name" value="HTH_18"/>
    <property type="match status" value="1"/>
</dbReference>
<dbReference type="Gene3D" id="2.60.120.280">
    <property type="entry name" value="Regulatory protein AraC"/>
    <property type="match status" value="1"/>
</dbReference>
<gene>
    <name evidence="5" type="ORF">IAD23_05900</name>
</gene>
<evidence type="ECO:0000313" key="6">
    <source>
        <dbReference type="Proteomes" id="UP000824125"/>
    </source>
</evidence>
<dbReference type="InterPro" id="IPR003313">
    <property type="entry name" value="AraC-bd"/>
</dbReference>
<dbReference type="AlphaFoldDB" id="A0A9D1MVH9"/>